<name>A0AAD8XIK6_GLOAC</name>
<feature type="compositionally biased region" description="Basic residues" evidence="1">
    <location>
        <begin position="59"/>
        <end position="73"/>
    </location>
</feature>
<evidence type="ECO:0000313" key="3">
    <source>
        <dbReference type="Proteomes" id="UP001244207"/>
    </source>
</evidence>
<organism evidence="2 3">
    <name type="scientific">Glomerella acutata</name>
    <name type="common">Colletotrichum acutatum</name>
    <dbReference type="NCBI Taxonomy" id="27357"/>
    <lineage>
        <taxon>Eukaryota</taxon>
        <taxon>Fungi</taxon>
        <taxon>Dikarya</taxon>
        <taxon>Ascomycota</taxon>
        <taxon>Pezizomycotina</taxon>
        <taxon>Sordariomycetes</taxon>
        <taxon>Hypocreomycetidae</taxon>
        <taxon>Glomerellales</taxon>
        <taxon>Glomerellaceae</taxon>
        <taxon>Colletotrichum</taxon>
        <taxon>Colletotrichum acutatum species complex</taxon>
    </lineage>
</organism>
<evidence type="ECO:0000256" key="1">
    <source>
        <dbReference type="SAM" id="MobiDB-lite"/>
    </source>
</evidence>
<proteinExistence type="predicted"/>
<dbReference type="RefSeq" id="XP_060368797.1">
    <property type="nucleotide sequence ID" value="XM_060516053.1"/>
</dbReference>
<sequence length="138" mass="15302">MHALLRAAAAHFRRTVLAANLGQMTGGNIHPNRNGGGEKQKMRRRVTMESLDHECERGKGKKKKGGGRCSARRPLTHILARAKEREVGGPLQQGSPADSTNCASCSSDAWTEYRSVPCLRLCRPRVERCIPKYRCFVS</sequence>
<dbReference type="GeneID" id="85399951"/>
<evidence type="ECO:0000313" key="2">
    <source>
        <dbReference type="EMBL" id="KAK1728742.1"/>
    </source>
</evidence>
<accession>A0AAD8XIK6</accession>
<dbReference type="AlphaFoldDB" id="A0AAD8XIK6"/>
<feature type="region of interest" description="Disordered" evidence="1">
    <location>
        <begin position="27"/>
        <end position="73"/>
    </location>
</feature>
<feature type="compositionally biased region" description="Basic and acidic residues" evidence="1">
    <location>
        <begin position="36"/>
        <end position="58"/>
    </location>
</feature>
<protein>
    <submittedName>
        <fullName evidence="2">Uncharacterized protein</fullName>
    </submittedName>
</protein>
<comment type="caution">
    <text evidence="2">The sequence shown here is derived from an EMBL/GenBank/DDBJ whole genome shotgun (WGS) entry which is preliminary data.</text>
</comment>
<dbReference type="EMBL" id="JAHMHS010000015">
    <property type="protein sequence ID" value="KAK1728742.1"/>
    <property type="molecule type" value="Genomic_DNA"/>
</dbReference>
<dbReference type="Proteomes" id="UP001244207">
    <property type="component" value="Unassembled WGS sequence"/>
</dbReference>
<gene>
    <name evidence="2" type="ORF">BDZ83DRAFT_99815</name>
</gene>
<keyword evidence="3" id="KW-1185">Reference proteome</keyword>
<reference evidence="2" key="1">
    <citation type="submission" date="2021-12" db="EMBL/GenBank/DDBJ databases">
        <title>Comparative genomics, transcriptomics and evolutionary studies reveal genomic signatures of adaptation to plant cell wall in hemibiotrophic fungi.</title>
        <authorList>
            <consortium name="DOE Joint Genome Institute"/>
            <person name="Baroncelli R."/>
            <person name="Diaz J.F."/>
            <person name="Benocci T."/>
            <person name="Peng M."/>
            <person name="Battaglia E."/>
            <person name="Haridas S."/>
            <person name="Andreopoulos W."/>
            <person name="Labutti K."/>
            <person name="Pangilinan J."/>
            <person name="Floch G.L."/>
            <person name="Makela M.R."/>
            <person name="Henrissat B."/>
            <person name="Grigoriev I.V."/>
            <person name="Crouch J.A."/>
            <person name="De Vries R.P."/>
            <person name="Sukno S.A."/>
            <person name="Thon M.R."/>
        </authorList>
    </citation>
    <scope>NUCLEOTIDE SEQUENCE</scope>
    <source>
        <strain evidence="2">CBS 112980</strain>
    </source>
</reference>